<protein>
    <submittedName>
        <fullName evidence="1">Uncharacterized protein</fullName>
    </submittedName>
</protein>
<organism evidence="1 2">
    <name type="scientific">Porites evermanni</name>
    <dbReference type="NCBI Taxonomy" id="104178"/>
    <lineage>
        <taxon>Eukaryota</taxon>
        <taxon>Metazoa</taxon>
        <taxon>Cnidaria</taxon>
        <taxon>Anthozoa</taxon>
        <taxon>Hexacorallia</taxon>
        <taxon>Scleractinia</taxon>
        <taxon>Fungiina</taxon>
        <taxon>Poritidae</taxon>
        <taxon>Porites</taxon>
    </lineage>
</organism>
<keyword evidence="2" id="KW-1185">Reference proteome</keyword>
<dbReference type="Proteomes" id="UP001159427">
    <property type="component" value="Unassembled WGS sequence"/>
</dbReference>
<name>A0ABN8M7R7_9CNID</name>
<proteinExistence type="predicted"/>
<dbReference type="EMBL" id="CALNXI010000307">
    <property type="protein sequence ID" value="CAH3024517.1"/>
    <property type="molecule type" value="Genomic_DNA"/>
</dbReference>
<comment type="caution">
    <text evidence="1">The sequence shown here is derived from an EMBL/GenBank/DDBJ whole genome shotgun (WGS) entry which is preliminary data.</text>
</comment>
<evidence type="ECO:0000313" key="1">
    <source>
        <dbReference type="EMBL" id="CAH3024517.1"/>
    </source>
</evidence>
<evidence type="ECO:0000313" key="2">
    <source>
        <dbReference type="Proteomes" id="UP001159427"/>
    </source>
</evidence>
<accession>A0ABN8M7R7</accession>
<gene>
    <name evidence="1" type="ORF">PEVE_00023125</name>
</gene>
<reference evidence="1 2" key="1">
    <citation type="submission" date="2022-05" db="EMBL/GenBank/DDBJ databases">
        <authorList>
            <consortium name="Genoscope - CEA"/>
            <person name="William W."/>
        </authorList>
    </citation>
    <scope>NUCLEOTIDE SEQUENCE [LARGE SCALE GENOMIC DNA]</scope>
</reference>
<sequence length="98" mass="11700">MSGREPEDPSGPYFEIIKVGRHWHWFPDVTIYYVSQTRKFKIKGGCKVREDSLQNYRDITVVMNRDENHIFQIRRQKGGVYSVNTDGYWLTEPKTFRV</sequence>